<feature type="compositionally biased region" description="Basic residues" evidence="8">
    <location>
        <begin position="1"/>
        <end position="10"/>
    </location>
</feature>
<dbReference type="Pfam" id="PF09179">
    <property type="entry name" value="TilS"/>
    <property type="match status" value="1"/>
</dbReference>
<evidence type="ECO:0000256" key="1">
    <source>
        <dbReference type="ARBA" id="ARBA00022490"/>
    </source>
</evidence>
<comment type="function">
    <text evidence="7">Ligates lysine onto the cytidine present at position 34 of the AUA codon-specific tRNA(Ile) that contains the anticodon CAU, in an ATP-dependent manner. Cytidine is converted to lysidine, thus changing the amino acid specificity of the tRNA from methionine to isoleucine.</text>
</comment>
<name>A0A939TSD8_9MICO</name>
<dbReference type="GO" id="GO:0006400">
    <property type="term" value="P:tRNA modification"/>
    <property type="evidence" value="ECO:0007669"/>
    <property type="project" value="UniProtKB-UniRule"/>
</dbReference>
<keyword evidence="5 7" id="KW-0067">ATP-binding</keyword>
<evidence type="ECO:0000256" key="8">
    <source>
        <dbReference type="SAM" id="MobiDB-lite"/>
    </source>
</evidence>
<evidence type="ECO:0000256" key="2">
    <source>
        <dbReference type="ARBA" id="ARBA00022598"/>
    </source>
</evidence>
<feature type="domain" description="tRNA(Ile)-lysidine/2-thiocytidine synthase N-terminal" evidence="9">
    <location>
        <begin position="51"/>
        <end position="236"/>
    </location>
</feature>
<dbReference type="GO" id="GO:0005737">
    <property type="term" value="C:cytoplasm"/>
    <property type="evidence" value="ECO:0007669"/>
    <property type="project" value="UniProtKB-SubCell"/>
</dbReference>
<dbReference type="NCBIfam" id="TIGR02432">
    <property type="entry name" value="lysidine_TilS_N"/>
    <property type="match status" value="1"/>
</dbReference>
<dbReference type="GO" id="GO:0005524">
    <property type="term" value="F:ATP binding"/>
    <property type="evidence" value="ECO:0007669"/>
    <property type="project" value="UniProtKB-UniRule"/>
</dbReference>
<dbReference type="AlphaFoldDB" id="A0A939TSD8"/>
<feature type="domain" description="tRNA(Ile)-lysidine synthase substrate-binding" evidence="10">
    <location>
        <begin position="299"/>
        <end position="360"/>
    </location>
</feature>
<keyword evidence="12" id="KW-1185">Reference proteome</keyword>
<dbReference type="InterPro" id="IPR011063">
    <property type="entry name" value="TilS/TtcA_N"/>
</dbReference>
<dbReference type="Pfam" id="PF01171">
    <property type="entry name" value="ATP_bind_3"/>
    <property type="match status" value="1"/>
</dbReference>
<dbReference type="HAMAP" id="MF_01161">
    <property type="entry name" value="tRNA_Ile_lys_synt"/>
    <property type="match status" value="1"/>
</dbReference>
<sequence>MLAPGYRRKPGDRPSAGYRGEVTKLPPLDPAVAATRRAVRRALRGRGERRVIVALSGGADSLALAAATAFEAPRLGIVAGAVVVDHGLQQGSDSAAAAAAAQARKLGLDPVEVRSVVVESGGGPESAARTARYAALASAAAAAGEGSPALILTGHTRDDQAEQVLLALARGSGTRSIAGIPAIGSAEGVPVLRPFLDEASEVTRAVTVAACAAQSLEPWSDPHNRDAVYARVRVRERILPLIDRELGPEVRGALARSADLAREDADALDAIASVTVDRLLAAAGGHAVEAPEMTVRVPVQVLLAEPAAIRNRIIRGVSAAFGGYLGREHTRAVAALVTDWRGQKPVFVPGVRVTRRAEELVFARQIGSPRD</sequence>
<evidence type="ECO:0000256" key="7">
    <source>
        <dbReference type="HAMAP-Rule" id="MF_01161"/>
    </source>
</evidence>
<dbReference type="InterPro" id="IPR012094">
    <property type="entry name" value="tRNA_Ile_lys_synt"/>
</dbReference>
<dbReference type="InterPro" id="IPR014729">
    <property type="entry name" value="Rossmann-like_a/b/a_fold"/>
</dbReference>
<keyword evidence="4 7" id="KW-0547">Nucleotide-binding</keyword>
<evidence type="ECO:0000259" key="9">
    <source>
        <dbReference type="Pfam" id="PF01171"/>
    </source>
</evidence>
<comment type="catalytic activity">
    <reaction evidence="6 7">
        <text>cytidine(34) in tRNA(Ile2) + L-lysine + ATP = lysidine(34) in tRNA(Ile2) + AMP + diphosphate + H(+)</text>
        <dbReference type="Rhea" id="RHEA:43744"/>
        <dbReference type="Rhea" id="RHEA-COMP:10625"/>
        <dbReference type="Rhea" id="RHEA-COMP:10670"/>
        <dbReference type="ChEBI" id="CHEBI:15378"/>
        <dbReference type="ChEBI" id="CHEBI:30616"/>
        <dbReference type="ChEBI" id="CHEBI:32551"/>
        <dbReference type="ChEBI" id="CHEBI:33019"/>
        <dbReference type="ChEBI" id="CHEBI:82748"/>
        <dbReference type="ChEBI" id="CHEBI:83665"/>
        <dbReference type="ChEBI" id="CHEBI:456215"/>
        <dbReference type="EC" id="6.3.4.19"/>
    </reaction>
</comment>
<dbReference type="PANTHER" id="PTHR43033:SF1">
    <property type="entry name" value="TRNA(ILE)-LYSIDINE SYNTHASE-RELATED"/>
    <property type="match status" value="1"/>
</dbReference>
<evidence type="ECO:0000313" key="12">
    <source>
        <dbReference type="Proteomes" id="UP000668403"/>
    </source>
</evidence>
<feature type="region of interest" description="Disordered" evidence="8">
    <location>
        <begin position="1"/>
        <end position="21"/>
    </location>
</feature>
<evidence type="ECO:0000256" key="3">
    <source>
        <dbReference type="ARBA" id="ARBA00022694"/>
    </source>
</evidence>
<dbReference type="Proteomes" id="UP000668403">
    <property type="component" value="Unassembled WGS sequence"/>
</dbReference>
<reference evidence="11" key="1">
    <citation type="submission" date="2021-03" db="EMBL/GenBank/DDBJ databases">
        <title>Leucobacter chromiisoli sp. nov., isolated from chromium-containing soil of chemical plant.</title>
        <authorList>
            <person name="Xu Z."/>
        </authorList>
    </citation>
    <scope>NUCLEOTIDE SEQUENCE</scope>
    <source>
        <strain evidence="11">K 70/01</strain>
    </source>
</reference>
<evidence type="ECO:0000256" key="5">
    <source>
        <dbReference type="ARBA" id="ARBA00022840"/>
    </source>
</evidence>
<keyword evidence="2 7" id="KW-0436">Ligase</keyword>
<dbReference type="SUPFAM" id="SSF52402">
    <property type="entry name" value="Adenine nucleotide alpha hydrolases-like"/>
    <property type="match status" value="1"/>
</dbReference>
<proteinExistence type="inferred from homology"/>
<dbReference type="GO" id="GO:0032267">
    <property type="term" value="F:tRNA(Ile)-lysidine synthase activity"/>
    <property type="evidence" value="ECO:0007669"/>
    <property type="project" value="UniProtKB-EC"/>
</dbReference>
<dbReference type="CDD" id="cd01992">
    <property type="entry name" value="TilS_N"/>
    <property type="match status" value="1"/>
</dbReference>
<comment type="subcellular location">
    <subcellularLocation>
        <location evidence="7">Cytoplasm</location>
    </subcellularLocation>
</comment>
<evidence type="ECO:0000256" key="6">
    <source>
        <dbReference type="ARBA" id="ARBA00048539"/>
    </source>
</evidence>
<feature type="binding site" evidence="7">
    <location>
        <begin position="56"/>
        <end position="61"/>
    </location>
    <ligand>
        <name>ATP</name>
        <dbReference type="ChEBI" id="CHEBI:30616"/>
    </ligand>
</feature>
<protein>
    <recommendedName>
        <fullName evidence="7">tRNA(Ile)-lysidine synthase</fullName>
        <ecNumber evidence="7">6.3.4.19</ecNumber>
    </recommendedName>
    <alternativeName>
        <fullName evidence="7">tRNA(Ile)-2-lysyl-cytidine synthase</fullName>
    </alternativeName>
    <alternativeName>
        <fullName evidence="7">tRNA(Ile)-lysidine synthetase</fullName>
    </alternativeName>
</protein>
<dbReference type="InterPro" id="IPR012795">
    <property type="entry name" value="tRNA_Ile_lys_synt_N"/>
</dbReference>
<comment type="similarity">
    <text evidence="7">Belongs to the tRNA(Ile)-lysidine synthase family.</text>
</comment>
<gene>
    <name evidence="7 11" type="primary">tilS</name>
    <name evidence="11" type="ORF">J4H85_13365</name>
</gene>
<keyword evidence="1 7" id="KW-0963">Cytoplasm</keyword>
<comment type="caution">
    <text evidence="11">The sequence shown here is derived from an EMBL/GenBank/DDBJ whole genome shotgun (WGS) entry which is preliminary data.</text>
</comment>
<evidence type="ECO:0000259" key="10">
    <source>
        <dbReference type="Pfam" id="PF09179"/>
    </source>
</evidence>
<dbReference type="PANTHER" id="PTHR43033">
    <property type="entry name" value="TRNA(ILE)-LYSIDINE SYNTHASE-RELATED"/>
    <property type="match status" value="1"/>
</dbReference>
<evidence type="ECO:0000256" key="4">
    <source>
        <dbReference type="ARBA" id="ARBA00022741"/>
    </source>
</evidence>
<comment type="domain">
    <text evidence="7">The N-terminal region contains the highly conserved SGGXDS motif, predicted to be a P-loop motif involved in ATP binding.</text>
</comment>
<accession>A0A939TSD8</accession>
<keyword evidence="3 7" id="KW-0819">tRNA processing</keyword>
<evidence type="ECO:0000313" key="11">
    <source>
        <dbReference type="EMBL" id="MBO2990987.1"/>
    </source>
</evidence>
<dbReference type="EC" id="6.3.4.19" evidence="7"/>
<dbReference type="EMBL" id="JAGFBF010000006">
    <property type="protein sequence ID" value="MBO2990987.1"/>
    <property type="molecule type" value="Genomic_DNA"/>
</dbReference>
<dbReference type="InterPro" id="IPR015262">
    <property type="entry name" value="tRNA_Ile_lys_synt_subst-bd"/>
</dbReference>
<dbReference type="Gene3D" id="3.40.50.620">
    <property type="entry name" value="HUPs"/>
    <property type="match status" value="1"/>
</dbReference>
<organism evidence="11 12">
    <name type="scientific">Leucobacter tardus</name>
    <dbReference type="NCBI Taxonomy" id="501483"/>
    <lineage>
        <taxon>Bacteria</taxon>
        <taxon>Bacillati</taxon>
        <taxon>Actinomycetota</taxon>
        <taxon>Actinomycetes</taxon>
        <taxon>Micrococcales</taxon>
        <taxon>Microbacteriaceae</taxon>
        <taxon>Leucobacter</taxon>
    </lineage>
</organism>
<dbReference type="SUPFAM" id="SSF82829">
    <property type="entry name" value="MesJ substrate recognition domain-like"/>
    <property type="match status" value="1"/>
</dbReference>